<accession>A0A225WQC0</accession>
<name>A0A225WQC0_9STRA</name>
<gene>
    <name evidence="1" type="ORF">PHMEG_0006271</name>
</gene>
<dbReference type="OrthoDB" id="129396at2759"/>
<dbReference type="AlphaFoldDB" id="A0A225WQC0"/>
<evidence type="ECO:0000313" key="1">
    <source>
        <dbReference type="EMBL" id="OWZ19478.1"/>
    </source>
</evidence>
<protein>
    <submittedName>
        <fullName evidence="1">Uncharacterized protein</fullName>
    </submittedName>
</protein>
<sequence length="262" mass="30235">MVECEERVRSERQNRDLKAIFLQHMKLLKSVRKILNDPDAIEGMEFVAQLPTFDRSIFSFNLSRTILEELSTSLHPMYQGTDVVMAPLSDNLSVALCTEAKYHGHEVVIETTSNTPLMRPAHEANEILWRYIANGDNPDIEKSFSLNLVSCELEAPLHAIVLASFRKYEDKNRVIFVGAGRWVVPSKCLQFEDQYWSIVEQSPVPTEYSSVVRTYNQLRAKETDVKFSRQHQVTQDILLKSIAKMSRRFMQSLKNTFMNEQS</sequence>
<keyword evidence="2" id="KW-1185">Reference proteome</keyword>
<organism evidence="1 2">
    <name type="scientific">Phytophthora megakarya</name>
    <dbReference type="NCBI Taxonomy" id="4795"/>
    <lineage>
        <taxon>Eukaryota</taxon>
        <taxon>Sar</taxon>
        <taxon>Stramenopiles</taxon>
        <taxon>Oomycota</taxon>
        <taxon>Peronosporomycetes</taxon>
        <taxon>Peronosporales</taxon>
        <taxon>Peronosporaceae</taxon>
        <taxon>Phytophthora</taxon>
    </lineage>
</organism>
<evidence type="ECO:0000313" key="2">
    <source>
        <dbReference type="Proteomes" id="UP000198211"/>
    </source>
</evidence>
<proteinExistence type="predicted"/>
<reference evidence="2" key="1">
    <citation type="submission" date="2017-03" db="EMBL/GenBank/DDBJ databases">
        <title>Phytopthora megakarya and P. palmivora, two closely related causual agents of cacao black pod achieved similar genome size and gene model numbers by different mechanisms.</title>
        <authorList>
            <person name="Ali S."/>
            <person name="Shao J."/>
            <person name="Larry D.J."/>
            <person name="Kronmiller B."/>
            <person name="Shen D."/>
            <person name="Strem M.D."/>
            <person name="Melnick R.L."/>
            <person name="Guiltinan M.J."/>
            <person name="Tyler B.M."/>
            <person name="Meinhardt L.W."/>
            <person name="Bailey B.A."/>
        </authorList>
    </citation>
    <scope>NUCLEOTIDE SEQUENCE [LARGE SCALE GENOMIC DNA]</scope>
    <source>
        <strain evidence="2">zdho120</strain>
    </source>
</reference>
<dbReference type="EMBL" id="NBNE01000438">
    <property type="protein sequence ID" value="OWZ19478.1"/>
    <property type="molecule type" value="Genomic_DNA"/>
</dbReference>
<comment type="caution">
    <text evidence="1">The sequence shown here is derived from an EMBL/GenBank/DDBJ whole genome shotgun (WGS) entry which is preliminary data.</text>
</comment>
<dbReference type="Proteomes" id="UP000198211">
    <property type="component" value="Unassembled WGS sequence"/>
</dbReference>